<dbReference type="InterPro" id="IPR000835">
    <property type="entry name" value="HTH_MarR-typ"/>
</dbReference>
<dbReference type="PROSITE" id="PS50995">
    <property type="entry name" value="HTH_MARR_2"/>
    <property type="match status" value="1"/>
</dbReference>
<reference evidence="5 6" key="1">
    <citation type="submission" date="2017-02" db="EMBL/GenBank/DDBJ databases">
        <title>Whole genome shotgun sequence of Pantoea agglomerans strain AS1 isolated from a cycad, Zamia floridana in Central Florida, USA.</title>
        <authorList>
            <person name="Lata P."/>
            <person name="Govindarajan S."/>
            <person name="Qi F."/>
            <person name="Li J.-L."/>
            <person name="Maurya S.K."/>
            <person name="Sahoo M.K."/>
        </authorList>
    </citation>
    <scope>NUCLEOTIDE SEQUENCE [LARGE SCALE GENOMIC DNA]</scope>
    <source>
        <strain evidence="5 6">AS1</strain>
    </source>
</reference>
<dbReference type="PROSITE" id="PS01117">
    <property type="entry name" value="HTH_MARR_1"/>
    <property type="match status" value="1"/>
</dbReference>
<accession>A0A1V9DHS4</accession>
<proteinExistence type="predicted"/>
<dbReference type="GO" id="GO:0003677">
    <property type="term" value="F:DNA binding"/>
    <property type="evidence" value="ECO:0007669"/>
    <property type="project" value="UniProtKB-KW"/>
</dbReference>
<evidence type="ECO:0000259" key="4">
    <source>
        <dbReference type="PROSITE" id="PS50995"/>
    </source>
</evidence>
<dbReference type="OrthoDB" id="8635520at2"/>
<sequence length="136" mass="15817">MNKNLSNVPFHLMRRLFQEHTAQWQRSLNDLTKQQYAVLCAVAEQPGIEQMELMDVSVSTKATLAELLMRMEKKGLLRREQGVSDRRRRHIFLTTAGETLLNEAKPSAERIDAAFLNRLSDQEHQELIRLLKTMLE</sequence>
<dbReference type="GO" id="GO:0003700">
    <property type="term" value="F:DNA-binding transcription factor activity"/>
    <property type="evidence" value="ECO:0007669"/>
    <property type="project" value="InterPro"/>
</dbReference>
<dbReference type="Proteomes" id="UP000192769">
    <property type="component" value="Unassembled WGS sequence"/>
</dbReference>
<organism evidence="5 6">
    <name type="scientific">Pantoea latae</name>
    <dbReference type="NCBI Taxonomy" id="1964541"/>
    <lineage>
        <taxon>Bacteria</taxon>
        <taxon>Pseudomonadati</taxon>
        <taxon>Pseudomonadota</taxon>
        <taxon>Gammaproteobacteria</taxon>
        <taxon>Enterobacterales</taxon>
        <taxon>Erwiniaceae</taxon>
        <taxon>Pantoea</taxon>
    </lineage>
</organism>
<evidence type="ECO:0000313" key="6">
    <source>
        <dbReference type="Proteomes" id="UP000192769"/>
    </source>
</evidence>
<dbReference type="SUPFAM" id="SSF46785">
    <property type="entry name" value="Winged helix' DNA-binding domain"/>
    <property type="match status" value="1"/>
</dbReference>
<keyword evidence="1" id="KW-0805">Transcription regulation</keyword>
<gene>
    <name evidence="5" type="ORF">B2J69_12595</name>
</gene>
<dbReference type="PANTHER" id="PTHR42756">
    <property type="entry name" value="TRANSCRIPTIONAL REGULATOR, MARR"/>
    <property type="match status" value="1"/>
</dbReference>
<protein>
    <submittedName>
        <fullName evidence="5">Transcriptional regulator</fullName>
    </submittedName>
</protein>
<dbReference type="Pfam" id="PF01047">
    <property type="entry name" value="MarR"/>
    <property type="match status" value="1"/>
</dbReference>
<dbReference type="SMART" id="SM00347">
    <property type="entry name" value="HTH_MARR"/>
    <property type="match status" value="1"/>
</dbReference>
<keyword evidence="2" id="KW-0238">DNA-binding</keyword>
<name>A0A1V9DHS4_9GAMM</name>
<dbReference type="InterPro" id="IPR036388">
    <property type="entry name" value="WH-like_DNA-bd_sf"/>
</dbReference>
<dbReference type="InterPro" id="IPR036390">
    <property type="entry name" value="WH_DNA-bd_sf"/>
</dbReference>
<dbReference type="RefSeq" id="WP_081139631.1">
    <property type="nucleotide sequence ID" value="NZ_MWUE01000017.1"/>
</dbReference>
<evidence type="ECO:0000256" key="1">
    <source>
        <dbReference type="ARBA" id="ARBA00023015"/>
    </source>
</evidence>
<dbReference type="PRINTS" id="PR00598">
    <property type="entry name" value="HTHMARR"/>
</dbReference>
<dbReference type="Gene3D" id="1.10.10.10">
    <property type="entry name" value="Winged helix-like DNA-binding domain superfamily/Winged helix DNA-binding domain"/>
    <property type="match status" value="1"/>
</dbReference>
<evidence type="ECO:0000256" key="3">
    <source>
        <dbReference type="ARBA" id="ARBA00023163"/>
    </source>
</evidence>
<dbReference type="EMBL" id="MWUE01000017">
    <property type="protein sequence ID" value="OQP33376.1"/>
    <property type="molecule type" value="Genomic_DNA"/>
</dbReference>
<feature type="domain" description="HTH marR-type" evidence="4">
    <location>
        <begin position="1"/>
        <end position="136"/>
    </location>
</feature>
<evidence type="ECO:0000256" key="2">
    <source>
        <dbReference type="ARBA" id="ARBA00023125"/>
    </source>
</evidence>
<keyword evidence="6" id="KW-1185">Reference proteome</keyword>
<dbReference type="PANTHER" id="PTHR42756:SF1">
    <property type="entry name" value="TRANSCRIPTIONAL REPRESSOR OF EMRAB OPERON"/>
    <property type="match status" value="1"/>
</dbReference>
<keyword evidence="3" id="KW-0804">Transcription</keyword>
<comment type="caution">
    <text evidence="5">The sequence shown here is derived from an EMBL/GenBank/DDBJ whole genome shotgun (WGS) entry which is preliminary data.</text>
</comment>
<evidence type="ECO:0000313" key="5">
    <source>
        <dbReference type="EMBL" id="OQP33376.1"/>
    </source>
</evidence>
<dbReference type="InterPro" id="IPR023187">
    <property type="entry name" value="Tscrpt_reg_MarR-type_CS"/>
</dbReference>
<dbReference type="AlphaFoldDB" id="A0A1V9DHS4"/>